<dbReference type="EMBL" id="JDSQ01000001">
    <property type="protein sequence ID" value="EWS79446.1"/>
    <property type="molecule type" value="Genomic_DNA"/>
</dbReference>
<feature type="compositionally biased region" description="Polar residues" evidence="1">
    <location>
        <begin position="77"/>
        <end position="87"/>
    </location>
</feature>
<dbReference type="AlphaFoldDB" id="Z9JNR8"/>
<evidence type="ECO:0000313" key="2">
    <source>
        <dbReference type="EMBL" id="EWS79446.1"/>
    </source>
</evidence>
<organism evidence="2 4">
    <name type="scientific">Xylella taiwanensis</name>
    <dbReference type="NCBI Taxonomy" id="1444770"/>
    <lineage>
        <taxon>Bacteria</taxon>
        <taxon>Pseudomonadati</taxon>
        <taxon>Pseudomonadota</taxon>
        <taxon>Gammaproteobacteria</taxon>
        <taxon>Lysobacterales</taxon>
        <taxon>Lysobacteraceae</taxon>
        <taxon>Xylella</taxon>
    </lineage>
</organism>
<dbReference type="EMBL" id="JAJPPU010000002">
    <property type="protein sequence ID" value="MCD8472709.1"/>
    <property type="molecule type" value="Genomic_DNA"/>
</dbReference>
<dbReference type="GeneID" id="68901901"/>
<dbReference type="KEGG" id="xtw:AB672_11390"/>
<reference evidence="3" key="2">
    <citation type="submission" date="2021-11" db="EMBL/GenBank/DDBJ databases">
        <title>Genome sequence of Xylella taiwanensis PLS432.</title>
        <authorList>
            <person name="Weng L.-W."/>
            <person name="Su C.-C."/>
            <person name="Tsai C.-W."/>
            <person name="Kuo C.-H."/>
        </authorList>
    </citation>
    <scope>NUCLEOTIDE SEQUENCE</scope>
    <source>
        <strain evidence="3">PLS432</strain>
    </source>
</reference>
<evidence type="ECO:0000313" key="3">
    <source>
        <dbReference type="EMBL" id="MCD8472709.1"/>
    </source>
</evidence>
<evidence type="ECO:0000256" key="1">
    <source>
        <dbReference type="SAM" id="MobiDB-lite"/>
    </source>
</evidence>
<evidence type="ECO:0000313" key="4">
    <source>
        <dbReference type="Proteomes" id="UP000020406"/>
    </source>
</evidence>
<comment type="caution">
    <text evidence="2">The sequence shown here is derived from an EMBL/GenBank/DDBJ whole genome shotgun (WGS) entry which is preliminary data.</text>
</comment>
<protein>
    <submittedName>
        <fullName evidence="2">Uncharacterized protein</fullName>
    </submittedName>
</protein>
<keyword evidence="5" id="KW-1185">Reference proteome</keyword>
<accession>Z9JNR8</accession>
<sequence>MTGTPNHGIDSAHVRVISSSRPNSFKLHQSIRARKTLETLTDIPNIILEVNTDGGSNATFQQAPGEDVNVHTHHSNQDQTPSDTANLIDTRPRAACGFQHTLHTTQ</sequence>
<gene>
    <name evidence="2" type="ORF">AF72_00660</name>
    <name evidence="3" type="ORF">LPH55_04300</name>
</gene>
<reference evidence="2 4" key="1">
    <citation type="journal article" date="2014" name="Genome Announc.">
        <title>Draft Genome Sequence of Xylella fastidiosa Pear Leaf Scorch Strain in Taiwan.</title>
        <authorList>
            <person name="Su C.C."/>
            <person name="Deng W.L."/>
            <person name="Jan F.J."/>
            <person name="Chang C.J."/>
            <person name="Huang H."/>
            <person name="Chen J."/>
        </authorList>
    </citation>
    <scope>NUCLEOTIDE SEQUENCE [LARGE SCALE GENOMIC DNA]</scope>
    <source>
        <strain evidence="2 4">PLS229</strain>
    </source>
</reference>
<name>Z9JNR8_9GAMM</name>
<dbReference type="RefSeq" id="WP_038269764.1">
    <property type="nucleotide sequence ID" value="NZ_CP053627.1"/>
</dbReference>
<dbReference type="Proteomes" id="UP000020406">
    <property type="component" value="Unassembled WGS sequence"/>
</dbReference>
<feature type="region of interest" description="Disordered" evidence="1">
    <location>
        <begin position="54"/>
        <end position="87"/>
    </location>
</feature>
<evidence type="ECO:0000313" key="5">
    <source>
        <dbReference type="Proteomes" id="UP001430701"/>
    </source>
</evidence>
<proteinExistence type="predicted"/>
<dbReference type="Proteomes" id="UP001430701">
    <property type="component" value="Unassembled WGS sequence"/>
</dbReference>